<dbReference type="OrthoDB" id="9768177at2"/>
<dbReference type="InterPro" id="IPR023997">
    <property type="entry name" value="TonB-dep_OMP_SusC/RagA_CS"/>
</dbReference>
<dbReference type="STRING" id="709015.GCA_000472485_01344"/>
<dbReference type="SUPFAM" id="SSF49464">
    <property type="entry name" value="Carboxypeptidase regulatory domain-like"/>
    <property type="match status" value="1"/>
</dbReference>
<dbReference type="Proteomes" id="UP000266292">
    <property type="component" value="Chromosome"/>
</dbReference>
<keyword evidence="7" id="KW-0798">TonB box</keyword>
<evidence type="ECO:0000259" key="9">
    <source>
        <dbReference type="SMART" id="SM00965"/>
    </source>
</evidence>
<dbReference type="InterPro" id="IPR011662">
    <property type="entry name" value="Secretin/TonB_short_N"/>
</dbReference>
<dbReference type="Gene3D" id="2.60.40.1120">
    <property type="entry name" value="Carboxypeptidase-like, regulatory domain"/>
    <property type="match status" value="1"/>
</dbReference>
<keyword evidence="3" id="KW-0408">Iron</keyword>
<dbReference type="InterPro" id="IPR037066">
    <property type="entry name" value="Plug_dom_sf"/>
</dbReference>
<keyword evidence="5 6" id="KW-0998">Cell outer membrane</keyword>
<dbReference type="InterPro" id="IPR012910">
    <property type="entry name" value="Plug_dom"/>
</dbReference>
<keyword evidence="4 6" id="KW-0472">Membrane</keyword>
<feature type="domain" description="Secretin/TonB short N-terminal" evidence="9">
    <location>
        <begin position="50"/>
        <end position="101"/>
    </location>
</feature>
<dbReference type="GO" id="GO:0006826">
    <property type="term" value="P:iron ion transport"/>
    <property type="evidence" value="ECO:0007669"/>
    <property type="project" value="UniProtKB-KW"/>
</dbReference>
<evidence type="ECO:0000313" key="10">
    <source>
        <dbReference type="EMBL" id="ARS35159.1"/>
    </source>
</evidence>
<dbReference type="InterPro" id="IPR008969">
    <property type="entry name" value="CarboxyPept-like_regulatory"/>
</dbReference>
<dbReference type="Pfam" id="PF07660">
    <property type="entry name" value="STN"/>
    <property type="match status" value="1"/>
</dbReference>
<dbReference type="InterPro" id="IPR039426">
    <property type="entry name" value="TonB-dep_rcpt-like"/>
</dbReference>
<dbReference type="PROSITE" id="PS52016">
    <property type="entry name" value="TONB_DEPENDENT_REC_3"/>
    <property type="match status" value="1"/>
</dbReference>
<sequence length="1163" mass="129562">MLPARRLVVFALLVTYLQAHAYGFSQGISIHEQNASLEKVFKAISKQSGYLFLYNDELLEKARPVTLELKDASLEHVLAVCFKNQPLTYSLVENTIVVKPAPARQRQEEVAVSGKVTDKDGVGLPGVTVVLKGTSKGTSTDAEGNFSIGVPGGAGTLVFSYIGFQAQEVETNGRAIINVTLAEDTKALEEVVVVGYGTQKKANLTGAVDQVNAEDIALRPSADITSSLQGLLPGLNIQMNSGDPTATPDINIRGFNSINGGGLLVLIDGIEGNLTRVNPQDIESVTVLKDAASAAIYGARGAFGVILITTKTGKAGEMVVNYTNNFGWTTPTTRTDYISDPYVYGKTVDAALFGYNGTSYTGYNELDWEAIRMVANGEIEPFHELQPNGTYKFFYKTNWYDYLFKKYQYSNMHNISVSGGSDKIKGYLSGRVFERETINNIADAGMDRYNLKANVSFKPTKWLELSDNILFNHDKEEDFGGYRNGYGGIWSTTTWYQLFPFLPNKVDGKPFDLYGQGGPAAMEDAQNWQRFNTEEFTNTFRARATPLENLELNFNYSNRITNTARTYRLNEFEYLTGARMDLQTVGVNRLSEYRWRDYYNALNAYGTYSLNLGAKNNIKVMAGFNQEEFERDRVLAQQGGLLIRDLANLALGTELMTADGSSELWAVQGYFGRFNYDYDARYLLEVNARYDGSSRFPSESRWGWFPSVSVGWQVNRESFWQPIENTFSFLKLRASYGSLGNQNISTNTFQQTMSIGRSEWLDGGQQIIYAGAPAPLPKVVSWETTSTINFGADMGFFRNRLTASIDVYQKDTEDMYLPGTPLPGVFGATEPKENLASLRNRGFDLSLGYNNSFEVVGSPLAVRATASVTNFKGTITKFDNPNGLMSSYWEGQELGQIWGYHVDGQFQSDEEAIAYQNSFVNPSNSLGNVYNYILNVVQNNDWNQLRAGDIKYVDVDGDGRIDRGNYTLEDHGDLQPIGNAMPKFPFGFNVSASWKGLDLSVAGAGVAKQNWYPTGDIYWGTYQRPYLSFLRKDLVDNAWTPETPGNRYPQIERGYAALNSGRSLNEMNDYYLENIGYLRVKNLTLGYTLPEALTSRASIKKLRVYLSGENLFTWRFGNLTKYIDPEQAGSAIDYSNPGDAVNRADLRSYPMGKTYSMGINVTL</sequence>
<evidence type="ECO:0000256" key="8">
    <source>
        <dbReference type="SAM" id="SignalP"/>
    </source>
</evidence>
<evidence type="ECO:0000256" key="7">
    <source>
        <dbReference type="RuleBase" id="RU003357"/>
    </source>
</evidence>
<dbReference type="SUPFAM" id="SSF56935">
    <property type="entry name" value="Porins"/>
    <property type="match status" value="1"/>
</dbReference>
<organism evidence="10 11">
    <name type="scientific">Pontibacter actiniarum</name>
    <dbReference type="NCBI Taxonomy" id="323450"/>
    <lineage>
        <taxon>Bacteria</taxon>
        <taxon>Pseudomonadati</taxon>
        <taxon>Bacteroidota</taxon>
        <taxon>Cytophagia</taxon>
        <taxon>Cytophagales</taxon>
        <taxon>Hymenobacteraceae</taxon>
        <taxon>Pontibacter</taxon>
    </lineage>
</organism>
<keyword evidence="6" id="KW-1134">Transmembrane beta strand</keyword>
<keyword evidence="1 6" id="KW-0813">Transport</keyword>
<evidence type="ECO:0000313" key="11">
    <source>
        <dbReference type="Proteomes" id="UP000266292"/>
    </source>
</evidence>
<name>A0A1X9YQL7_9BACT</name>
<keyword evidence="8" id="KW-0732">Signal</keyword>
<evidence type="ECO:0000256" key="2">
    <source>
        <dbReference type="ARBA" id="ARBA00022496"/>
    </source>
</evidence>
<dbReference type="EMBL" id="CP021235">
    <property type="protein sequence ID" value="ARS35159.1"/>
    <property type="molecule type" value="Genomic_DNA"/>
</dbReference>
<dbReference type="AlphaFoldDB" id="A0A1X9YQL7"/>
<evidence type="ECO:0000256" key="3">
    <source>
        <dbReference type="ARBA" id="ARBA00023004"/>
    </source>
</evidence>
<feature type="signal peptide" evidence="8">
    <location>
        <begin position="1"/>
        <end position="21"/>
    </location>
</feature>
<comment type="subcellular location">
    <subcellularLocation>
        <location evidence="6">Cell outer membrane</location>
        <topology evidence="6">Multi-pass membrane protein</topology>
    </subcellularLocation>
</comment>
<keyword evidence="11" id="KW-1185">Reference proteome</keyword>
<keyword evidence="2" id="KW-0410">Iron transport</keyword>
<dbReference type="GO" id="GO:0009279">
    <property type="term" value="C:cell outer membrane"/>
    <property type="evidence" value="ECO:0007669"/>
    <property type="project" value="UniProtKB-SubCell"/>
</dbReference>
<dbReference type="Pfam" id="PF13715">
    <property type="entry name" value="CarbopepD_reg_2"/>
    <property type="match status" value="1"/>
</dbReference>
<proteinExistence type="inferred from homology"/>
<dbReference type="NCBIfam" id="TIGR04057">
    <property type="entry name" value="SusC_RagA_signa"/>
    <property type="match status" value="1"/>
</dbReference>
<keyword evidence="2" id="KW-0406">Ion transport</keyword>
<evidence type="ECO:0000256" key="6">
    <source>
        <dbReference type="PROSITE-ProRule" id="PRU01360"/>
    </source>
</evidence>
<keyword evidence="6" id="KW-0812">Transmembrane</keyword>
<dbReference type="NCBIfam" id="TIGR04056">
    <property type="entry name" value="OMP_RagA_SusC"/>
    <property type="match status" value="1"/>
</dbReference>
<accession>A0A1X9YQL7</accession>
<dbReference type="Pfam" id="PF00593">
    <property type="entry name" value="TonB_dep_Rec_b-barrel"/>
    <property type="match status" value="1"/>
</dbReference>
<gene>
    <name evidence="10" type="ORF">CA264_06725</name>
</gene>
<feature type="chain" id="PRO_5010998201" evidence="8">
    <location>
        <begin position="22"/>
        <end position="1163"/>
    </location>
</feature>
<protein>
    <submittedName>
        <fullName evidence="10">SusC/RagA family TonB-linked outer membrane protein</fullName>
    </submittedName>
</protein>
<evidence type="ECO:0000256" key="1">
    <source>
        <dbReference type="ARBA" id="ARBA00022448"/>
    </source>
</evidence>
<dbReference type="KEGG" id="pact:CA264_06725"/>
<evidence type="ECO:0000256" key="5">
    <source>
        <dbReference type="ARBA" id="ARBA00023237"/>
    </source>
</evidence>
<dbReference type="InterPro" id="IPR000531">
    <property type="entry name" value="Beta-barrel_TonB"/>
</dbReference>
<comment type="similarity">
    <text evidence="6 7">Belongs to the TonB-dependent receptor family.</text>
</comment>
<dbReference type="InterPro" id="IPR023996">
    <property type="entry name" value="TonB-dep_OMP_SusC/RagA"/>
</dbReference>
<reference evidence="11" key="1">
    <citation type="submission" date="2017-05" db="EMBL/GenBank/DDBJ databases">
        <authorList>
            <person name="Ray J."/>
            <person name="Price M."/>
            <person name="Deutschbauer A."/>
        </authorList>
    </citation>
    <scope>NUCLEOTIDE SEQUENCE [LARGE SCALE GENOMIC DNA]</scope>
    <source>
        <strain evidence="11">DSM 19842</strain>
    </source>
</reference>
<evidence type="ECO:0000256" key="4">
    <source>
        <dbReference type="ARBA" id="ARBA00023136"/>
    </source>
</evidence>
<dbReference type="Gene3D" id="2.170.130.10">
    <property type="entry name" value="TonB-dependent receptor, plug domain"/>
    <property type="match status" value="1"/>
</dbReference>
<dbReference type="SMART" id="SM00965">
    <property type="entry name" value="STN"/>
    <property type="match status" value="1"/>
</dbReference>
<dbReference type="Pfam" id="PF07715">
    <property type="entry name" value="Plug"/>
    <property type="match status" value="1"/>
</dbReference>